<keyword evidence="3" id="KW-1185">Reference proteome</keyword>
<evidence type="ECO:0000313" key="3">
    <source>
        <dbReference type="Proteomes" id="UP000235371"/>
    </source>
</evidence>
<evidence type="ECO:0000256" key="1">
    <source>
        <dbReference type="SAM" id="Phobius"/>
    </source>
</evidence>
<keyword evidence="1" id="KW-1133">Transmembrane helix</keyword>
<reference evidence="2 3" key="1">
    <citation type="submission" date="2016-04" db="EMBL/GenBank/DDBJ databases">
        <title>A degradative enzymes factory behind the ericoid mycorrhizal symbiosis.</title>
        <authorList>
            <consortium name="DOE Joint Genome Institute"/>
            <person name="Martino E."/>
            <person name="Morin E."/>
            <person name="Grelet G."/>
            <person name="Kuo A."/>
            <person name="Kohler A."/>
            <person name="Daghino S."/>
            <person name="Barry K."/>
            <person name="Choi C."/>
            <person name="Cichocki N."/>
            <person name="Clum A."/>
            <person name="Copeland A."/>
            <person name="Hainaut M."/>
            <person name="Haridas S."/>
            <person name="Labutti K."/>
            <person name="Lindquist E."/>
            <person name="Lipzen A."/>
            <person name="Khouja H.-R."/>
            <person name="Murat C."/>
            <person name="Ohm R."/>
            <person name="Olson A."/>
            <person name="Spatafora J."/>
            <person name="Veneault-Fourrey C."/>
            <person name="Henrissat B."/>
            <person name="Grigoriev I."/>
            <person name="Martin F."/>
            <person name="Perotto S."/>
        </authorList>
    </citation>
    <scope>NUCLEOTIDE SEQUENCE [LARGE SCALE GENOMIC DNA]</scope>
    <source>
        <strain evidence="2 3">E</strain>
    </source>
</reference>
<dbReference type="InParanoid" id="A0A2J6SHU9"/>
<feature type="transmembrane region" description="Helical" evidence="1">
    <location>
        <begin position="105"/>
        <end position="123"/>
    </location>
</feature>
<dbReference type="GeneID" id="36592239"/>
<proteinExistence type="predicted"/>
<dbReference type="Proteomes" id="UP000235371">
    <property type="component" value="Unassembled WGS sequence"/>
</dbReference>
<keyword evidence="1" id="KW-0812">Transmembrane</keyword>
<name>A0A2J6SHU9_9HELO</name>
<dbReference type="EMBL" id="KZ613913">
    <property type="protein sequence ID" value="PMD50346.1"/>
    <property type="molecule type" value="Genomic_DNA"/>
</dbReference>
<dbReference type="AlphaFoldDB" id="A0A2J6SHU9"/>
<evidence type="ECO:0000313" key="2">
    <source>
        <dbReference type="EMBL" id="PMD50346.1"/>
    </source>
</evidence>
<protein>
    <submittedName>
        <fullName evidence="2">Uncharacterized protein</fullName>
    </submittedName>
</protein>
<gene>
    <name evidence="2" type="ORF">K444DRAFT_637723</name>
</gene>
<organism evidence="2 3">
    <name type="scientific">Hyaloscypha bicolor E</name>
    <dbReference type="NCBI Taxonomy" id="1095630"/>
    <lineage>
        <taxon>Eukaryota</taxon>
        <taxon>Fungi</taxon>
        <taxon>Dikarya</taxon>
        <taxon>Ascomycota</taxon>
        <taxon>Pezizomycotina</taxon>
        <taxon>Leotiomycetes</taxon>
        <taxon>Helotiales</taxon>
        <taxon>Hyaloscyphaceae</taxon>
        <taxon>Hyaloscypha</taxon>
        <taxon>Hyaloscypha bicolor</taxon>
    </lineage>
</organism>
<dbReference type="RefSeq" id="XP_024727250.1">
    <property type="nucleotide sequence ID" value="XM_024884162.1"/>
</dbReference>
<accession>A0A2J6SHU9</accession>
<sequence length="132" mass="14808">MGDFDSVCANDFERFTSAGLDATLEVPRLYRAHLILDQKDSAEEIVWEFEEATVACLRETKSRKKCDENPGVVGAEDHPISCILAKSPGPLELYLRRQYLAPLVIRYRLVNLYLITGMFALLASQSSPSDLL</sequence>
<keyword evidence="1" id="KW-0472">Membrane</keyword>